<dbReference type="Pfam" id="PF19036">
    <property type="entry name" value="Fuz_longin_1"/>
    <property type="match status" value="1"/>
</dbReference>
<sequence length="614" mass="70729">MKCFLIATESAEVLFYWTDQEFERNIKKQYGASQEESGRLPAFADSISTLFAPIIISCSTMIDQLRDSYTSFKTENGHIYALHQFEECLYIAVNGDGEESDEDLKRKIFVMKKFTEILFGMVTLSSSLLRKELRPPDTEQRNRVWKKLQRLLETYSRLRKQDQSFLVEAVERLIHPALCEQCIEFLERKLLQQMNSSTERAGEEVLHAFILVHTKLLAFYSSRNASTLSSSDLLALIVIVQNLYPSNLEQNETPSEEVDMSSVPDIFYTPEPSPSKRDSGHLSSDSPPVFQFVDPDIQLAEDSLQTLQLSVPDPMTPTRVFLEATFKEGFFPMMPHSMYCLPLWPGITLVLLTKIPNSQVAMSVYVLLEAFTKLEMRLNEGLEGTVALRGQQPIQELRTRVDKFIRMLASMDILSSQLKNTWADFKNKAFTRSGPGITKALIPSCRNIKTQLCSVYRQCFAAVCMGSNQRLANTLQERALNMVQEKLMDWKEFLLLWGLVATTRHYLQKGYTTVTLRDGDFYFCYFLWFENETGYKLEVVDIPILPEDSAPIGMLAWDYYRKLLRYYSKSHQNELVKCYELLTVHLGVVPTEYILQHCSQLARKLWEPSRIPLL</sequence>
<dbReference type="GO" id="GO:1903232">
    <property type="term" value="P:melanosome assembly"/>
    <property type="evidence" value="ECO:0007669"/>
    <property type="project" value="TreeGrafter"/>
</dbReference>
<organism evidence="4 5">
    <name type="scientific">Clarias magur</name>
    <name type="common">Asian catfish</name>
    <name type="synonym">Macropteronotus magur</name>
    <dbReference type="NCBI Taxonomy" id="1594786"/>
    <lineage>
        <taxon>Eukaryota</taxon>
        <taxon>Metazoa</taxon>
        <taxon>Chordata</taxon>
        <taxon>Craniata</taxon>
        <taxon>Vertebrata</taxon>
        <taxon>Euteleostomi</taxon>
        <taxon>Actinopterygii</taxon>
        <taxon>Neopterygii</taxon>
        <taxon>Teleostei</taxon>
        <taxon>Ostariophysi</taxon>
        <taxon>Siluriformes</taxon>
        <taxon>Clariidae</taxon>
        <taxon>Clarias</taxon>
    </lineage>
</organism>
<evidence type="ECO:0000256" key="1">
    <source>
        <dbReference type="SAM" id="MobiDB-lite"/>
    </source>
</evidence>
<evidence type="ECO:0000313" key="4">
    <source>
        <dbReference type="EMBL" id="KAF5910241.1"/>
    </source>
</evidence>
<dbReference type="PANTHER" id="PTHR12761:SF1">
    <property type="entry name" value="BLOC-3 COMPLEX MEMBER HPS1"/>
    <property type="match status" value="1"/>
</dbReference>
<keyword evidence="5" id="KW-1185">Reference proteome</keyword>
<dbReference type="Proteomes" id="UP000727407">
    <property type="component" value="Unassembled WGS sequence"/>
</dbReference>
<protein>
    <submittedName>
        <fullName evidence="4">Hermansky-Pudlak syndrome 1 protein isoform X1</fullName>
    </submittedName>
</protein>
<dbReference type="GO" id="GO:0031085">
    <property type="term" value="C:BLOC-3 complex"/>
    <property type="evidence" value="ECO:0007669"/>
    <property type="project" value="TreeGrafter"/>
</dbReference>
<evidence type="ECO:0000313" key="5">
    <source>
        <dbReference type="Proteomes" id="UP000727407"/>
    </source>
</evidence>
<dbReference type="AlphaFoldDB" id="A0A8J5CGG0"/>
<dbReference type="Pfam" id="PF19037">
    <property type="entry name" value="Fuz_longin_2"/>
    <property type="match status" value="1"/>
</dbReference>
<proteinExistence type="predicted"/>
<dbReference type="EMBL" id="QNUK01000001">
    <property type="protein sequence ID" value="KAF5910241.1"/>
    <property type="molecule type" value="Genomic_DNA"/>
</dbReference>
<evidence type="ECO:0000259" key="3">
    <source>
        <dbReference type="Pfam" id="PF19037"/>
    </source>
</evidence>
<feature type="domain" description="FUZ/MON1/HPS1 first Longin" evidence="2">
    <location>
        <begin position="2"/>
        <end position="158"/>
    </location>
</feature>
<dbReference type="OrthoDB" id="10255234at2759"/>
<dbReference type="InterPro" id="IPR043972">
    <property type="entry name" value="FUZ/MON1/HPS1_longin_1"/>
</dbReference>
<dbReference type="GO" id="GO:0016192">
    <property type="term" value="P:vesicle-mediated transport"/>
    <property type="evidence" value="ECO:0007669"/>
    <property type="project" value="InterPro"/>
</dbReference>
<feature type="region of interest" description="Disordered" evidence="1">
    <location>
        <begin position="250"/>
        <end position="285"/>
    </location>
</feature>
<dbReference type="PANTHER" id="PTHR12761">
    <property type="entry name" value="HERMANSKY-PUDLAK SYNDROME PROTEIN 1"/>
    <property type="match status" value="1"/>
</dbReference>
<accession>A0A8J5CGG0</accession>
<reference evidence="4" key="1">
    <citation type="submission" date="2020-07" db="EMBL/GenBank/DDBJ databases">
        <title>Clarias magur genome sequencing, assembly and annotation.</title>
        <authorList>
            <person name="Kushwaha B."/>
            <person name="Kumar R."/>
            <person name="Das P."/>
            <person name="Joshi C.G."/>
            <person name="Kumar D."/>
            <person name="Nagpure N.S."/>
            <person name="Pandey M."/>
            <person name="Agarwal S."/>
            <person name="Srivastava S."/>
            <person name="Singh M."/>
            <person name="Sahoo L."/>
            <person name="Jayasankar P."/>
            <person name="Meher P.K."/>
            <person name="Koringa P.G."/>
            <person name="Iquebal M.A."/>
            <person name="Das S.P."/>
            <person name="Bit A."/>
            <person name="Patnaik S."/>
            <person name="Patel N."/>
            <person name="Shah T.M."/>
            <person name="Hinsu A."/>
            <person name="Jena J.K."/>
        </authorList>
    </citation>
    <scope>NUCLEOTIDE SEQUENCE</scope>
    <source>
        <strain evidence="4">CIFAMagur01</strain>
        <tissue evidence="4">Testis</tissue>
    </source>
</reference>
<feature type="domain" description="FUZ/MON1/HPS1 second Longin" evidence="3">
    <location>
        <begin position="204"/>
        <end position="362"/>
    </location>
</feature>
<gene>
    <name evidence="4" type="primary">hps1</name>
    <name evidence="4" type="ORF">DAT39_000282</name>
</gene>
<comment type="caution">
    <text evidence="4">The sequence shown here is derived from an EMBL/GenBank/DDBJ whole genome shotgun (WGS) entry which is preliminary data.</text>
</comment>
<dbReference type="InterPro" id="IPR026053">
    <property type="entry name" value="HPS1"/>
</dbReference>
<evidence type="ECO:0000259" key="2">
    <source>
        <dbReference type="Pfam" id="PF19036"/>
    </source>
</evidence>
<dbReference type="InterPro" id="IPR043971">
    <property type="entry name" value="FUZ/MON1/HPS1_longin_2"/>
</dbReference>
<name>A0A8J5CGG0_CLAMG</name>
<dbReference type="GO" id="GO:0005085">
    <property type="term" value="F:guanyl-nucleotide exchange factor activity"/>
    <property type="evidence" value="ECO:0007669"/>
    <property type="project" value="TreeGrafter"/>
</dbReference>